<evidence type="ECO:0000313" key="3">
    <source>
        <dbReference type="EMBL" id="KAF1966425.1"/>
    </source>
</evidence>
<feature type="transmembrane region" description="Helical" evidence="2">
    <location>
        <begin position="36"/>
        <end position="54"/>
    </location>
</feature>
<evidence type="ECO:0000256" key="2">
    <source>
        <dbReference type="SAM" id="Phobius"/>
    </source>
</evidence>
<gene>
    <name evidence="3" type="ORF">BU23DRAFT_325944</name>
</gene>
<evidence type="ECO:0000313" key="4">
    <source>
        <dbReference type="Proteomes" id="UP000800036"/>
    </source>
</evidence>
<keyword evidence="2" id="KW-0472">Membrane</keyword>
<proteinExistence type="predicted"/>
<sequence length="131" mass="14520">MRPHRLNAHAGTARAPKNAMCQLVTIAETLRWRQHLYIILLVAAWDCYSLFPVLSHVSKFFYTILQTRALSCSVNLMAHSSEHCSRGAASRQNAAAAALGGSHHRTRPHRSLVGSFPTSKNNETQGTFHKA</sequence>
<protein>
    <submittedName>
        <fullName evidence="3">Uncharacterized protein</fullName>
    </submittedName>
</protein>
<dbReference type="AlphaFoldDB" id="A0A6A5UNK1"/>
<keyword evidence="2" id="KW-1133">Transmembrane helix</keyword>
<evidence type="ECO:0000256" key="1">
    <source>
        <dbReference type="SAM" id="MobiDB-lite"/>
    </source>
</evidence>
<organism evidence="3 4">
    <name type="scientific">Bimuria novae-zelandiae CBS 107.79</name>
    <dbReference type="NCBI Taxonomy" id="1447943"/>
    <lineage>
        <taxon>Eukaryota</taxon>
        <taxon>Fungi</taxon>
        <taxon>Dikarya</taxon>
        <taxon>Ascomycota</taxon>
        <taxon>Pezizomycotina</taxon>
        <taxon>Dothideomycetes</taxon>
        <taxon>Pleosporomycetidae</taxon>
        <taxon>Pleosporales</taxon>
        <taxon>Massarineae</taxon>
        <taxon>Didymosphaeriaceae</taxon>
        <taxon>Bimuria</taxon>
    </lineage>
</organism>
<dbReference type="EMBL" id="ML976746">
    <property type="protein sequence ID" value="KAF1966425.1"/>
    <property type="molecule type" value="Genomic_DNA"/>
</dbReference>
<name>A0A6A5UNK1_9PLEO</name>
<feature type="compositionally biased region" description="Polar residues" evidence="1">
    <location>
        <begin position="116"/>
        <end position="131"/>
    </location>
</feature>
<feature type="region of interest" description="Disordered" evidence="1">
    <location>
        <begin position="95"/>
        <end position="131"/>
    </location>
</feature>
<reference evidence="3" key="1">
    <citation type="journal article" date="2020" name="Stud. Mycol.">
        <title>101 Dothideomycetes genomes: a test case for predicting lifestyles and emergence of pathogens.</title>
        <authorList>
            <person name="Haridas S."/>
            <person name="Albert R."/>
            <person name="Binder M."/>
            <person name="Bloem J."/>
            <person name="Labutti K."/>
            <person name="Salamov A."/>
            <person name="Andreopoulos B."/>
            <person name="Baker S."/>
            <person name="Barry K."/>
            <person name="Bills G."/>
            <person name="Bluhm B."/>
            <person name="Cannon C."/>
            <person name="Castanera R."/>
            <person name="Culley D."/>
            <person name="Daum C."/>
            <person name="Ezra D."/>
            <person name="Gonzalez J."/>
            <person name="Henrissat B."/>
            <person name="Kuo A."/>
            <person name="Liang C."/>
            <person name="Lipzen A."/>
            <person name="Lutzoni F."/>
            <person name="Magnuson J."/>
            <person name="Mondo S."/>
            <person name="Nolan M."/>
            <person name="Ohm R."/>
            <person name="Pangilinan J."/>
            <person name="Park H.-J."/>
            <person name="Ramirez L."/>
            <person name="Alfaro M."/>
            <person name="Sun H."/>
            <person name="Tritt A."/>
            <person name="Yoshinaga Y."/>
            <person name="Zwiers L.-H."/>
            <person name="Turgeon B."/>
            <person name="Goodwin S."/>
            <person name="Spatafora J."/>
            <person name="Crous P."/>
            <person name="Grigoriev I."/>
        </authorList>
    </citation>
    <scope>NUCLEOTIDE SEQUENCE</scope>
    <source>
        <strain evidence="3">CBS 107.79</strain>
    </source>
</reference>
<keyword evidence="4" id="KW-1185">Reference proteome</keyword>
<dbReference type="Proteomes" id="UP000800036">
    <property type="component" value="Unassembled WGS sequence"/>
</dbReference>
<accession>A0A6A5UNK1</accession>
<keyword evidence="2" id="KW-0812">Transmembrane</keyword>